<evidence type="ECO:0000256" key="2">
    <source>
        <dbReference type="SAM" id="Phobius"/>
    </source>
</evidence>
<name>A0AAD8NUW7_TARER</name>
<evidence type="ECO:0000313" key="3">
    <source>
        <dbReference type="EMBL" id="KAK1422193.1"/>
    </source>
</evidence>
<dbReference type="EMBL" id="JAUHHV010000006">
    <property type="protein sequence ID" value="KAK1422193.1"/>
    <property type="molecule type" value="Genomic_DNA"/>
</dbReference>
<protein>
    <recommendedName>
        <fullName evidence="5">ZCF37</fullName>
    </recommendedName>
</protein>
<accession>A0AAD8NUW7</accession>
<dbReference type="Proteomes" id="UP001229421">
    <property type="component" value="Unassembled WGS sequence"/>
</dbReference>
<comment type="caution">
    <text evidence="3">The sequence shown here is derived from an EMBL/GenBank/DDBJ whole genome shotgun (WGS) entry which is preliminary data.</text>
</comment>
<evidence type="ECO:0000313" key="4">
    <source>
        <dbReference type="Proteomes" id="UP001229421"/>
    </source>
</evidence>
<evidence type="ECO:0008006" key="5">
    <source>
        <dbReference type="Google" id="ProtNLM"/>
    </source>
</evidence>
<feature type="transmembrane region" description="Helical" evidence="2">
    <location>
        <begin position="153"/>
        <end position="184"/>
    </location>
</feature>
<dbReference type="AlphaFoldDB" id="A0AAD8NUW7"/>
<feature type="compositionally biased region" description="Basic residues" evidence="1">
    <location>
        <begin position="18"/>
        <end position="31"/>
    </location>
</feature>
<dbReference type="InterPro" id="IPR045880">
    <property type="entry name" value="ZCF37"/>
</dbReference>
<reference evidence="3" key="1">
    <citation type="journal article" date="2023" name="bioRxiv">
        <title>Improved chromosome-level genome assembly for marigold (Tagetes erecta).</title>
        <authorList>
            <person name="Jiang F."/>
            <person name="Yuan L."/>
            <person name="Wang S."/>
            <person name="Wang H."/>
            <person name="Xu D."/>
            <person name="Wang A."/>
            <person name="Fan W."/>
        </authorList>
    </citation>
    <scope>NUCLEOTIDE SEQUENCE</scope>
    <source>
        <strain evidence="3">WSJ</strain>
        <tissue evidence="3">Leaf</tissue>
    </source>
</reference>
<organism evidence="3 4">
    <name type="scientific">Tagetes erecta</name>
    <name type="common">African marigold</name>
    <dbReference type="NCBI Taxonomy" id="13708"/>
    <lineage>
        <taxon>Eukaryota</taxon>
        <taxon>Viridiplantae</taxon>
        <taxon>Streptophyta</taxon>
        <taxon>Embryophyta</taxon>
        <taxon>Tracheophyta</taxon>
        <taxon>Spermatophyta</taxon>
        <taxon>Magnoliopsida</taxon>
        <taxon>eudicotyledons</taxon>
        <taxon>Gunneridae</taxon>
        <taxon>Pentapetalae</taxon>
        <taxon>asterids</taxon>
        <taxon>campanulids</taxon>
        <taxon>Asterales</taxon>
        <taxon>Asteraceae</taxon>
        <taxon>Asteroideae</taxon>
        <taxon>Heliantheae alliance</taxon>
        <taxon>Tageteae</taxon>
        <taxon>Tagetes</taxon>
    </lineage>
</organism>
<gene>
    <name evidence="3" type="ORF">QVD17_25147</name>
</gene>
<feature type="region of interest" description="Disordered" evidence="1">
    <location>
        <begin position="12"/>
        <end position="38"/>
    </location>
</feature>
<evidence type="ECO:0000256" key="1">
    <source>
        <dbReference type="SAM" id="MobiDB-lite"/>
    </source>
</evidence>
<dbReference type="PANTHER" id="PTHR35275">
    <property type="entry name" value="ZCF37"/>
    <property type="match status" value="1"/>
</dbReference>
<keyword evidence="2" id="KW-0812">Transmembrane</keyword>
<dbReference type="PANTHER" id="PTHR35275:SF10">
    <property type="entry name" value="ZCF37"/>
    <property type="match status" value="1"/>
</dbReference>
<proteinExistence type="predicted"/>
<keyword evidence="2" id="KW-0472">Membrane</keyword>
<sequence>MAFICGYFRSQEEDTHKPTRPKHIFRSRSHKNTTNPYANDGIEKFEALMADLDQKRHKILTEIGSEDVSIVKFIYKSPNKIKPIIIKLQDDQKRHNTSSFRSTPESGHLKDVSFIKTINNGGNEQVVDDHTKEMKSNYQCNMKVGEWWKPCDYFSLFLILILVLLTFFGRSFAILCVSIGWYFVPIVNETLGDSKKSYNVAKKELVKSSRRLTRNKQHNRSF</sequence>
<keyword evidence="2" id="KW-1133">Transmembrane helix</keyword>
<keyword evidence="4" id="KW-1185">Reference proteome</keyword>